<dbReference type="EMBL" id="MHHR01000002">
    <property type="protein sequence ID" value="OGY35272.1"/>
    <property type="molecule type" value="Genomic_DNA"/>
</dbReference>
<gene>
    <name evidence="5" type="ORF">A3D99_00815</name>
</gene>
<dbReference type="Pfam" id="PF03575">
    <property type="entry name" value="Peptidase_S51"/>
    <property type="match status" value="1"/>
</dbReference>
<evidence type="ECO:0000256" key="3">
    <source>
        <dbReference type="ARBA" id="ARBA00022801"/>
    </source>
</evidence>
<dbReference type="GO" id="GO:0006508">
    <property type="term" value="P:proteolysis"/>
    <property type="evidence" value="ECO:0007669"/>
    <property type="project" value="UniProtKB-KW"/>
</dbReference>
<keyword evidence="2" id="KW-0645">Protease</keyword>
<comment type="similarity">
    <text evidence="1">Belongs to the peptidase S51 family.</text>
</comment>
<dbReference type="InterPro" id="IPR029062">
    <property type="entry name" value="Class_I_gatase-like"/>
</dbReference>
<sequence>MRLYLSSMDVGNYPERLIGLVGNNKKAAVVLNALDHADSTRNEWLKKNIQNLERLGFQTEELDLRQYFYDNNGLENKLSEYGLVYGGFSAALYVISPSLRGAELVDDPEIAPTGYKEEFRWDALNLIPYSVAVHYQSNHEESEDMEKEIEYYKKNNISYKTLRDGDVIVISGDSEEVLNR</sequence>
<dbReference type="Proteomes" id="UP000177528">
    <property type="component" value="Unassembled WGS sequence"/>
</dbReference>
<dbReference type="GO" id="GO:0008236">
    <property type="term" value="F:serine-type peptidase activity"/>
    <property type="evidence" value="ECO:0007669"/>
    <property type="project" value="UniProtKB-KW"/>
</dbReference>
<name>A0A1G1X5G5_9BACT</name>
<evidence type="ECO:0000313" key="6">
    <source>
        <dbReference type="Proteomes" id="UP000177528"/>
    </source>
</evidence>
<proteinExistence type="inferred from homology"/>
<accession>A0A1G1X5G5</accession>
<evidence type="ECO:0000313" key="5">
    <source>
        <dbReference type="EMBL" id="OGY35272.1"/>
    </source>
</evidence>
<keyword evidence="4" id="KW-0720">Serine protease</keyword>
<protein>
    <submittedName>
        <fullName evidence="5">Uncharacterized protein</fullName>
    </submittedName>
</protein>
<evidence type="ECO:0000256" key="4">
    <source>
        <dbReference type="ARBA" id="ARBA00022825"/>
    </source>
</evidence>
<evidence type="ECO:0000256" key="1">
    <source>
        <dbReference type="ARBA" id="ARBA00006534"/>
    </source>
</evidence>
<evidence type="ECO:0000256" key="2">
    <source>
        <dbReference type="ARBA" id="ARBA00022670"/>
    </source>
</evidence>
<keyword evidence="3" id="KW-0378">Hydrolase</keyword>
<organism evidence="5 6">
    <name type="scientific">Candidatus Andersenbacteria bacterium RIFCSPHIGHO2_12_FULL_45_11</name>
    <dbReference type="NCBI Taxonomy" id="1797281"/>
    <lineage>
        <taxon>Bacteria</taxon>
        <taxon>Candidatus Anderseniibacteriota</taxon>
    </lineage>
</organism>
<dbReference type="AlphaFoldDB" id="A0A1G1X5G5"/>
<comment type="caution">
    <text evidence="5">The sequence shown here is derived from an EMBL/GenBank/DDBJ whole genome shotgun (WGS) entry which is preliminary data.</text>
</comment>
<dbReference type="Gene3D" id="3.40.50.880">
    <property type="match status" value="1"/>
</dbReference>
<reference evidence="5 6" key="1">
    <citation type="journal article" date="2016" name="Nat. Commun.">
        <title>Thousands of microbial genomes shed light on interconnected biogeochemical processes in an aquifer system.</title>
        <authorList>
            <person name="Anantharaman K."/>
            <person name="Brown C.T."/>
            <person name="Hug L.A."/>
            <person name="Sharon I."/>
            <person name="Castelle C.J."/>
            <person name="Probst A.J."/>
            <person name="Thomas B.C."/>
            <person name="Singh A."/>
            <person name="Wilkins M.J."/>
            <person name="Karaoz U."/>
            <person name="Brodie E.L."/>
            <person name="Williams K.H."/>
            <person name="Hubbard S.S."/>
            <person name="Banfield J.F."/>
        </authorList>
    </citation>
    <scope>NUCLEOTIDE SEQUENCE [LARGE SCALE GENOMIC DNA]</scope>
</reference>
<dbReference type="InterPro" id="IPR005320">
    <property type="entry name" value="Peptidase_S51"/>
</dbReference>